<keyword evidence="3" id="KW-1185">Reference proteome</keyword>
<proteinExistence type="predicted"/>
<evidence type="ECO:0000256" key="1">
    <source>
        <dbReference type="SAM" id="MobiDB-lite"/>
    </source>
</evidence>
<evidence type="ECO:0000313" key="3">
    <source>
        <dbReference type="Proteomes" id="UP000499080"/>
    </source>
</evidence>
<feature type="compositionally biased region" description="Basic and acidic residues" evidence="1">
    <location>
        <begin position="84"/>
        <end position="105"/>
    </location>
</feature>
<organism evidence="2 3">
    <name type="scientific">Araneus ventricosus</name>
    <name type="common">Orbweaver spider</name>
    <name type="synonym">Epeira ventricosa</name>
    <dbReference type="NCBI Taxonomy" id="182803"/>
    <lineage>
        <taxon>Eukaryota</taxon>
        <taxon>Metazoa</taxon>
        <taxon>Ecdysozoa</taxon>
        <taxon>Arthropoda</taxon>
        <taxon>Chelicerata</taxon>
        <taxon>Arachnida</taxon>
        <taxon>Araneae</taxon>
        <taxon>Araneomorphae</taxon>
        <taxon>Entelegynae</taxon>
        <taxon>Araneoidea</taxon>
        <taxon>Araneidae</taxon>
        <taxon>Araneus</taxon>
    </lineage>
</organism>
<comment type="caution">
    <text evidence="2">The sequence shown here is derived from an EMBL/GenBank/DDBJ whole genome shotgun (WGS) entry which is preliminary data.</text>
</comment>
<evidence type="ECO:0000313" key="2">
    <source>
        <dbReference type="EMBL" id="GBM13594.1"/>
    </source>
</evidence>
<dbReference type="AlphaFoldDB" id="A0A4Y2DCK2"/>
<feature type="compositionally biased region" description="Polar residues" evidence="1">
    <location>
        <begin position="135"/>
        <end position="147"/>
    </location>
</feature>
<protein>
    <submittedName>
        <fullName evidence="2">Uncharacterized protein</fullName>
    </submittedName>
</protein>
<sequence>MLCKKDTRKLELQNNSGGEILKQTFKTSRQVTRTAPERLHYKDVHPTTADLKCTWLILVRSNRVSNPRYVDRAGQTLPPGKYVSDSKERQATNLAEAKRKTDELQRSNPSSKRAPKEITVHQKNKNRRPAAGSFTARSSGVSNSKAF</sequence>
<dbReference type="EMBL" id="BGPR01000330">
    <property type="protein sequence ID" value="GBM13594.1"/>
    <property type="molecule type" value="Genomic_DNA"/>
</dbReference>
<reference evidence="2 3" key="1">
    <citation type="journal article" date="2019" name="Sci. Rep.">
        <title>Orb-weaving spider Araneus ventricosus genome elucidates the spidroin gene catalogue.</title>
        <authorList>
            <person name="Kono N."/>
            <person name="Nakamura H."/>
            <person name="Ohtoshi R."/>
            <person name="Moran D.A.P."/>
            <person name="Shinohara A."/>
            <person name="Yoshida Y."/>
            <person name="Fujiwara M."/>
            <person name="Mori M."/>
            <person name="Tomita M."/>
            <person name="Arakawa K."/>
        </authorList>
    </citation>
    <scope>NUCLEOTIDE SEQUENCE [LARGE SCALE GENOMIC DNA]</scope>
</reference>
<gene>
    <name evidence="2" type="ORF">AVEN_124002_1</name>
</gene>
<feature type="region of interest" description="Disordered" evidence="1">
    <location>
        <begin position="68"/>
        <end position="147"/>
    </location>
</feature>
<dbReference type="Proteomes" id="UP000499080">
    <property type="component" value="Unassembled WGS sequence"/>
</dbReference>
<name>A0A4Y2DCK2_ARAVE</name>
<accession>A0A4Y2DCK2</accession>